<dbReference type="AlphaFoldDB" id="A0AAV0AW46"/>
<protein>
    <submittedName>
        <fullName evidence="1">Uncharacterized protein</fullName>
    </submittedName>
</protein>
<reference evidence="1" key="1">
    <citation type="submission" date="2022-06" db="EMBL/GenBank/DDBJ databases">
        <authorList>
            <consortium name="SYNGENTA / RWTH Aachen University"/>
        </authorList>
    </citation>
    <scope>NUCLEOTIDE SEQUENCE</scope>
</reference>
<proteinExistence type="predicted"/>
<accession>A0AAV0AW46</accession>
<keyword evidence="2" id="KW-1185">Reference proteome</keyword>
<dbReference type="Proteomes" id="UP001153365">
    <property type="component" value="Unassembled WGS sequence"/>
</dbReference>
<gene>
    <name evidence="1" type="ORF">PPACK8108_LOCUS8111</name>
</gene>
<comment type="caution">
    <text evidence="1">The sequence shown here is derived from an EMBL/GenBank/DDBJ whole genome shotgun (WGS) entry which is preliminary data.</text>
</comment>
<name>A0AAV0AW46_PHAPC</name>
<dbReference type="EMBL" id="CALTRL010001641">
    <property type="protein sequence ID" value="CAH7673236.1"/>
    <property type="molecule type" value="Genomic_DNA"/>
</dbReference>
<sequence>MRTLPPFLIVLGFGTFLFSLNYHLASTSIQVLQPSSSTSQQPFFQYKNPTNVYPTSLNLNHFNTPPHLFRNKSNQRSTK</sequence>
<feature type="non-terminal residue" evidence="1">
    <location>
        <position position="79"/>
    </location>
</feature>
<evidence type="ECO:0000313" key="1">
    <source>
        <dbReference type="EMBL" id="CAH7673236.1"/>
    </source>
</evidence>
<evidence type="ECO:0000313" key="2">
    <source>
        <dbReference type="Proteomes" id="UP001153365"/>
    </source>
</evidence>
<organism evidence="1 2">
    <name type="scientific">Phakopsora pachyrhizi</name>
    <name type="common">Asian soybean rust disease fungus</name>
    <dbReference type="NCBI Taxonomy" id="170000"/>
    <lineage>
        <taxon>Eukaryota</taxon>
        <taxon>Fungi</taxon>
        <taxon>Dikarya</taxon>
        <taxon>Basidiomycota</taxon>
        <taxon>Pucciniomycotina</taxon>
        <taxon>Pucciniomycetes</taxon>
        <taxon>Pucciniales</taxon>
        <taxon>Phakopsoraceae</taxon>
        <taxon>Phakopsora</taxon>
    </lineage>
</organism>